<reference evidence="2" key="1">
    <citation type="journal article" date="2014" name="Nat. Commun.">
        <title>The emerging biofuel crop Camelina sativa retains a highly undifferentiated hexaploid genome structure.</title>
        <authorList>
            <person name="Kagale S."/>
            <person name="Koh C."/>
            <person name="Nixon J."/>
            <person name="Bollina V."/>
            <person name="Clarke W.E."/>
            <person name="Tuteja R."/>
            <person name="Spillane C."/>
            <person name="Robinson S.J."/>
            <person name="Links M.G."/>
            <person name="Clarke C."/>
            <person name="Higgins E.E."/>
            <person name="Huebert T."/>
            <person name="Sharpe A.G."/>
            <person name="Parkin I.A."/>
        </authorList>
    </citation>
    <scope>NUCLEOTIDE SEQUENCE [LARGE SCALE GENOMIC DNA]</scope>
    <source>
        <strain evidence="2">cv. DH55</strain>
    </source>
</reference>
<keyword evidence="2" id="KW-1185">Reference proteome</keyword>
<dbReference type="GeneID" id="104715381"/>
<feature type="domain" description="Helitron helicase-like" evidence="1">
    <location>
        <begin position="1"/>
        <end position="69"/>
    </location>
</feature>
<dbReference type="Proteomes" id="UP000694864">
    <property type="component" value="Chromosome 9"/>
</dbReference>
<gene>
    <name evidence="3" type="primary">LOC104715381</name>
</gene>
<accession>A0ABM0TTF5</accession>
<dbReference type="PANTHER" id="PTHR10492">
    <property type="match status" value="1"/>
</dbReference>
<sequence>MATCKYYGFPDIFITITCNPKWPEVVRYLTRHGLKQEDRPDICCRVFKMKLDRLMEQVTKEKTFGVINSDIDRFISAKIPDKELDKYLYEVVSDVIIHGPCGIHNRGSAGMNNGKCTKFFPKPFMENTVVDDAGYPIYKRRKNGRFVHKKGLISRSVKYLFKYITKGPDYIRANVGEEDNQNEIKKFYNCRYISACEAAWRILAFPICYRTTPVEKLPFHLPGQELVVYNEDDPIADVMKRSARRSKLLALMECNKKHPEGRSLTYAEFSNIFVWVHSKKIWQPRSKRRKSFAVGRITYVPPSIGSAYYLRVLLNTVPGATSFDFLKMVKGKLYKEFKDACFALGLLDDDKEYILAIKEAMPLDLWVATKDILCEDILYLQRNRTNNHGLMLSEDQITNLCLAEIEMIMRSNGSSLSTIVNMPKPDQSVIDNN</sequence>
<name>A0ABM0TTF5_CAMSA</name>
<evidence type="ECO:0000313" key="3">
    <source>
        <dbReference type="RefSeq" id="XP_010431093.1"/>
    </source>
</evidence>
<protein>
    <submittedName>
        <fullName evidence="3">Uncharacterized protein LOC104715381</fullName>
    </submittedName>
</protein>
<dbReference type="Pfam" id="PF14214">
    <property type="entry name" value="Helitron_like_N"/>
    <property type="match status" value="1"/>
</dbReference>
<proteinExistence type="predicted"/>
<dbReference type="InterPro" id="IPR025476">
    <property type="entry name" value="Helitron_helicase-like"/>
</dbReference>
<dbReference type="PANTHER" id="PTHR10492:SF101">
    <property type="entry name" value="ATP-DEPENDENT DNA HELICASE"/>
    <property type="match status" value="1"/>
</dbReference>
<dbReference type="RefSeq" id="XP_010431093.1">
    <property type="nucleotide sequence ID" value="XM_010432791.1"/>
</dbReference>
<evidence type="ECO:0000313" key="2">
    <source>
        <dbReference type="Proteomes" id="UP000694864"/>
    </source>
</evidence>
<reference evidence="3" key="2">
    <citation type="submission" date="2025-08" db="UniProtKB">
        <authorList>
            <consortium name="RefSeq"/>
        </authorList>
    </citation>
    <scope>IDENTIFICATION</scope>
    <source>
        <tissue evidence="3">Leaf</tissue>
    </source>
</reference>
<evidence type="ECO:0000259" key="1">
    <source>
        <dbReference type="Pfam" id="PF14214"/>
    </source>
</evidence>
<organism evidence="2 3">
    <name type="scientific">Camelina sativa</name>
    <name type="common">False flax</name>
    <name type="synonym">Myagrum sativum</name>
    <dbReference type="NCBI Taxonomy" id="90675"/>
    <lineage>
        <taxon>Eukaryota</taxon>
        <taxon>Viridiplantae</taxon>
        <taxon>Streptophyta</taxon>
        <taxon>Embryophyta</taxon>
        <taxon>Tracheophyta</taxon>
        <taxon>Spermatophyta</taxon>
        <taxon>Magnoliopsida</taxon>
        <taxon>eudicotyledons</taxon>
        <taxon>Gunneridae</taxon>
        <taxon>Pentapetalae</taxon>
        <taxon>rosids</taxon>
        <taxon>malvids</taxon>
        <taxon>Brassicales</taxon>
        <taxon>Brassicaceae</taxon>
        <taxon>Camelineae</taxon>
        <taxon>Camelina</taxon>
    </lineage>
</organism>